<name>X0YVV8_9ZZZZ</name>
<gene>
    <name evidence="1" type="ORF">S01H4_03929</name>
</gene>
<accession>X0YVV8</accession>
<protein>
    <submittedName>
        <fullName evidence="1">Uncharacterized protein</fullName>
    </submittedName>
</protein>
<proteinExistence type="predicted"/>
<dbReference type="AlphaFoldDB" id="X0YVV8"/>
<organism evidence="1">
    <name type="scientific">marine sediment metagenome</name>
    <dbReference type="NCBI Taxonomy" id="412755"/>
    <lineage>
        <taxon>unclassified sequences</taxon>
        <taxon>metagenomes</taxon>
        <taxon>ecological metagenomes</taxon>
    </lineage>
</organism>
<reference evidence="1" key="1">
    <citation type="journal article" date="2014" name="Front. Microbiol.">
        <title>High frequency of phylogenetically diverse reductive dehalogenase-homologous genes in deep subseafloor sedimentary metagenomes.</title>
        <authorList>
            <person name="Kawai M."/>
            <person name="Futagami T."/>
            <person name="Toyoda A."/>
            <person name="Takaki Y."/>
            <person name="Nishi S."/>
            <person name="Hori S."/>
            <person name="Arai W."/>
            <person name="Tsubouchi T."/>
            <person name="Morono Y."/>
            <person name="Uchiyama I."/>
            <person name="Ito T."/>
            <person name="Fujiyama A."/>
            <person name="Inagaki F."/>
            <person name="Takami H."/>
        </authorList>
    </citation>
    <scope>NUCLEOTIDE SEQUENCE</scope>
    <source>
        <strain evidence="1">Expedition CK06-06</strain>
    </source>
</reference>
<comment type="caution">
    <text evidence="1">The sequence shown here is derived from an EMBL/GenBank/DDBJ whole genome shotgun (WGS) entry which is preliminary data.</text>
</comment>
<evidence type="ECO:0000313" key="1">
    <source>
        <dbReference type="EMBL" id="GAG60355.1"/>
    </source>
</evidence>
<dbReference type="EMBL" id="BART01001007">
    <property type="protein sequence ID" value="GAG60355.1"/>
    <property type="molecule type" value="Genomic_DNA"/>
</dbReference>
<sequence length="71" mass="8480">MTAISYLKRIIDEKFNRTGLNNVAFSMRFLGRTEEKELSRWYVITREPLGFVKFEKREGVFDEDNGQLKIF</sequence>